<dbReference type="InterPro" id="IPR001544">
    <property type="entry name" value="Aminotrans_IV"/>
</dbReference>
<dbReference type="Proteomes" id="UP001145021">
    <property type="component" value="Unassembled WGS sequence"/>
</dbReference>
<dbReference type="SUPFAM" id="SSF56752">
    <property type="entry name" value="D-aminoacid aminotransferase-like PLP-dependent enzymes"/>
    <property type="match status" value="1"/>
</dbReference>
<evidence type="ECO:0000313" key="2">
    <source>
        <dbReference type="Proteomes" id="UP001145021"/>
    </source>
</evidence>
<dbReference type="InterPro" id="IPR036038">
    <property type="entry name" value="Aminotransferase-like"/>
</dbReference>
<reference evidence="1" key="1">
    <citation type="submission" date="2022-07" db="EMBL/GenBank/DDBJ databases">
        <title>Phylogenomic reconstructions and comparative analyses of Kickxellomycotina fungi.</title>
        <authorList>
            <person name="Reynolds N.K."/>
            <person name="Stajich J.E."/>
            <person name="Barry K."/>
            <person name="Grigoriev I.V."/>
            <person name="Crous P."/>
            <person name="Smith M.E."/>
        </authorList>
    </citation>
    <scope>NUCLEOTIDE SEQUENCE</scope>
    <source>
        <strain evidence="1">NBRC 105413</strain>
    </source>
</reference>
<name>A0A9W7XDL3_9FUNG</name>
<dbReference type="AlphaFoldDB" id="A0A9W7XDL3"/>
<dbReference type="PANTHER" id="PTHR47703">
    <property type="entry name" value="D-AMINOACID AMINOTRANSFERASE-LIKE PLP-DEPENDENT ENZYMES SUPERFAMILY PROTEIN"/>
    <property type="match status" value="1"/>
</dbReference>
<proteinExistence type="predicted"/>
<evidence type="ECO:0000313" key="1">
    <source>
        <dbReference type="EMBL" id="KAJ1642294.1"/>
    </source>
</evidence>
<sequence>MTKTTMRATDAKSLILSLDIKTKKVTEQTSAMNAKEFMLSGGQGIYTAMRTVCGGRRVFLLDDHLQRLSNSHRMVLGSGGHRCDAEYWRNLLVPLIRRGLDSFREISDEDRKITVLVDNDHISLQLTSLGAPREGYCWVRFVHGRRENPEAKDLQWVHAREKLEELIVPPINEVVLADPEDSSGARAYEGLSSNFFATRRISSDKKPDYANFELLSAPLDSVLLGTIMKLVLRICERDCIRVVYDLSVDFGRWNGAFVSSTSRLVLPVSKVITDLGEHPLDKSDPLVLHLLESVKGLAREQSTEI</sequence>
<dbReference type="InterPro" id="IPR043131">
    <property type="entry name" value="BCAT-like_N"/>
</dbReference>
<dbReference type="Gene3D" id="3.30.470.10">
    <property type="match status" value="1"/>
</dbReference>
<keyword evidence="2" id="KW-1185">Reference proteome</keyword>
<dbReference type="Gene3D" id="3.20.10.10">
    <property type="entry name" value="D-amino Acid Aminotransferase, subunit A, domain 2"/>
    <property type="match status" value="1"/>
</dbReference>
<dbReference type="Pfam" id="PF01063">
    <property type="entry name" value="Aminotran_4"/>
    <property type="match status" value="1"/>
</dbReference>
<accession>A0A9W7XDL3</accession>
<comment type="caution">
    <text evidence="1">The sequence shown here is derived from an EMBL/GenBank/DDBJ whole genome shotgun (WGS) entry which is preliminary data.</text>
</comment>
<dbReference type="InterPro" id="IPR043132">
    <property type="entry name" value="BCAT-like_C"/>
</dbReference>
<protein>
    <submittedName>
        <fullName evidence="1">Uncharacterized protein</fullName>
    </submittedName>
</protein>
<dbReference type="PANTHER" id="PTHR47703:SF2">
    <property type="entry name" value="D-AMINOACID AMINOTRANSFERASE-LIKE PLP-DEPENDENT ENZYMES SUPERFAMILY PROTEIN"/>
    <property type="match status" value="1"/>
</dbReference>
<organism evidence="1 2">
    <name type="scientific">Coemansia asiatica</name>
    <dbReference type="NCBI Taxonomy" id="1052880"/>
    <lineage>
        <taxon>Eukaryota</taxon>
        <taxon>Fungi</taxon>
        <taxon>Fungi incertae sedis</taxon>
        <taxon>Zoopagomycota</taxon>
        <taxon>Kickxellomycotina</taxon>
        <taxon>Kickxellomycetes</taxon>
        <taxon>Kickxellales</taxon>
        <taxon>Kickxellaceae</taxon>
        <taxon>Coemansia</taxon>
    </lineage>
</organism>
<dbReference type="GO" id="GO:0003824">
    <property type="term" value="F:catalytic activity"/>
    <property type="evidence" value="ECO:0007669"/>
    <property type="project" value="InterPro"/>
</dbReference>
<gene>
    <name evidence="1" type="ORF">LPJ64_005851</name>
</gene>
<dbReference type="EMBL" id="JANBOH010000433">
    <property type="protein sequence ID" value="KAJ1642294.1"/>
    <property type="molecule type" value="Genomic_DNA"/>
</dbReference>